<protein>
    <submittedName>
        <fullName evidence="2">Uncharacterized protein</fullName>
    </submittedName>
</protein>
<evidence type="ECO:0000256" key="1">
    <source>
        <dbReference type="SAM" id="MobiDB-lite"/>
    </source>
</evidence>
<organism evidence="2 3">
    <name type="scientific">Sistotremastrum niveocremeum HHB9708</name>
    <dbReference type="NCBI Taxonomy" id="1314777"/>
    <lineage>
        <taxon>Eukaryota</taxon>
        <taxon>Fungi</taxon>
        <taxon>Dikarya</taxon>
        <taxon>Basidiomycota</taxon>
        <taxon>Agaricomycotina</taxon>
        <taxon>Agaricomycetes</taxon>
        <taxon>Sistotremastrales</taxon>
        <taxon>Sistotremastraceae</taxon>
        <taxon>Sertulicium</taxon>
        <taxon>Sertulicium niveocremeum</taxon>
    </lineage>
</organism>
<gene>
    <name evidence="2" type="ORF">SISNIDRAFT_491965</name>
</gene>
<dbReference type="AlphaFoldDB" id="A0A164M771"/>
<dbReference type="EMBL" id="KV419503">
    <property type="protein sequence ID" value="KZS86431.1"/>
    <property type="molecule type" value="Genomic_DNA"/>
</dbReference>
<evidence type="ECO:0000313" key="3">
    <source>
        <dbReference type="Proteomes" id="UP000076722"/>
    </source>
</evidence>
<accession>A0A164M771</accession>
<reference evidence="2 3" key="1">
    <citation type="journal article" date="2016" name="Mol. Biol. Evol.">
        <title>Comparative Genomics of Early-Diverging Mushroom-Forming Fungi Provides Insights into the Origins of Lignocellulose Decay Capabilities.</title>
        <authorList>
            <person name="Nagy L.G."/>
            <person name="Riley R."/>
            <person name="Tritt A."/>
            <person name="Adam C."/>
            <person name="Daum C."/>
            <person name="Floudas D."/>
            <person name="Sun H."/>
            <person name="Yadav J.S."/>
            <person name="Pangilinan J."/>
            <person name="Larsson K.H."/>
            <person name="Matsuura K."/>
            <person name="Barry K."/>
            <person name="Labutti K."/>
            <person name="Kuo R."/>
            <person name="Ohm R.A."/>
            <person name="Bhattacharya S.S."/>
            <person name="Shirouzu T."/>
            <person name="Yoshinaga Y."/>
            <person name="Martin F.M."/>
            <person name="Grigoriev I.V."/>
            <person name="Hibbett D.S."/>
        </authorList>
    </citation>
    <scope>NUCLEOTIDE SEQUENCE [LARGE SCALE GENOMIC DNA]</scope>
    <source>
        <strain evidence="2 3">HHB9708</strain>
    </source>
</reference>
<proteinExistence type="predicted"/>
<feature type="region of interest" description="Disordered" evidence="1">
    <location>
        <begin position="216"/>
        <end position="267"/>
    </location>
</feature>
<dbReference type="Proteomes" id="UP000076722">
    <property type="component" value="Unassembled WGS sequence"/>
</dbReference>
<evidence type="ECO:0000313" key="2">
    <source>
        <dbReference type="EMBL" id="KZS86431.1"/>
    </source>
</evidence>
<name>A0A164M771_9AGAM</name>
<feature type="region of interest" description="Disordered" evidence="1">
    <location>
        <begin position="1"/>
        <end position="20"/>
    </location>
</feature>
<feature type="compositionally biased region" description="Low complexity" evidence="1">
    <location>
        <begin position="237"/>
        <end position="258"/>
    </location>
</feature>
<sequence length="296" mass="33382">MPRAPRRHYQSATDPHQPPGPVHIMLKNFSRNRLEERAAGYRARGINTVEIFNQYFADFLPLAEQCWAYGGMNTRKITSIFLSAIHEDYRNHLRDALGSQPFTNDFHSPALIHHIYESGRAVFPVIATEHPINHNITTMRQFPPEFDFHSETFRGFAYLVDEAFTAVSHEPIITRRHLTILRQRIIDGLRDSGCWDPSINEINALHHTLGPVIYDPPPPHINFDDEQPPALADSQRAESPAPDHSAPASPASESAEPGPDTDDVTVSYDNVPKVALDFFLRHSQGVDQDILDNADA</sequence>
<keyword evidence="3" id="KW-1185">Reference proteome</keyword>